<organism evidence="9 10">
    <name type="scientific">Kingdonia uniflora</name>
    <dbReference type="NCBI Taxonomy" id="39325"/>
    <lineage>
        <taxon>Eukaryota</taxon>
        <taxon>Viridiplantae</taxon>
        <taxon>Streptophyta</taxon>
        <taxon>Embryophyta</taxon>
        <taxon>Tracheophyta</taxon>
        <taxon>Spermatophyta</taxon>
        <taxon>Magnoliopsida</taxon>
        <taxon>Ranunculales</taxon>
        <taxon>Circaeasteraceae</taxon>
        <taxon>Kingdonia</taxon>
    </lineage>
</organism>
<keyword evidence="3" id="KW-0235">DNA replication</keyword>
<dbReference type="InterPro" id="IPR018525">
    <property type="entry name" value="MCM_CS"/>
</dbReference>
<comment type="similarity">
    <text evidence="1">Belongs to the MCM family.</text>
</comment>
<gene>
    <name evidence="9" type="ORF">GIB67_027586</name>
</gene>
<name>A0A7J7NLJ1_9MAGN</name>
<comment type="caution">
    <text evidence="9">The sequence shown here is derived from an EMBL/GenBank/DDBJ whole genome shotgun (WGS) entry which is preliminary data.</text>
</comment>
<dbReference type="PROSITE" id="PS50051">
    <property type="entry name" value="MCM_2"/>
    <property type="match status" value="1"/>
</dbReference>
<evidence type="ECO:0000256" key="5">
    <source>
        <dbReference type="ARBA" id="ARBA00022840"/>
    </source>
</evidence>
<dbReference type="GO" id="GO:0000727">
    <property type="term" value="P:double-strand break repair via break-induced replication"/>
    <property type="evidence" value="ECO:0007669"/>
    <property type="project" value="TreeGrafter"/>
</dbReference>
<dbReference type="PROSITE" id="PS00847">
    <property type="entry name" value="MCM_1"/>
    <property type="match status" value="1"/>
</dbReference>
<dbReference type="InterPro" id="IPR027417">
    <property type="entry name" value="P-loop_NTPase"/>
</dbReference>
<dbReference type="AlphaFoldDB" id="A0A7J7NLJ1"/>
<dbReference type="Pfam" id="PF00493">
    <property type="entry name" value="MCM"/>
    <property type="match status" value="1"/>
</dbReference>
<protein>
    <recommendedName>
        <fullName evidence="2">DNA helicase</fullName>
        <ecNumber evidence="2">3.6.4.12</ecNumber>
    </recommendedName>
</protein>
<dbReference type="Gene3D" id="3.40.50.300">
    <property type="entry name" value="P-loop containing nucleotide triphosphate hydrolases"/>
    <property type="match status" value="1"/>
</dbReference>
<dbReference type="InterPro" id="IPR001208">
    <property type="entry name" value="MCM_dom"/>
</dbReference>
<dbReference type="InterPro" id="IPR031327">
    <property type="entry name" value="MCM"/>
</dbReference>
<dbReference type="InterPro" id="IPR033762">
    <property type="entry name" value="MCM_OB"/>
</dbReference>
<dbReference type="SUPFAM" id="SSF50249">
    <property type="entry name" value="Nucleic acid-binding proteins"/>
    <property type="match status" value="1"/>
</dbReference>
<evidence type="ECO:0000256" key="2">
    <source>
        <dbReference type="ARBA" id="ARBA00012551"/>
    </source>
</evidence>
<evidence type="ECO:0000256" key="4">
    <source>
        <dbReference type="ARBA" id="ARBA00022741"/>
    </source>
</evidence>
<dbReference type="GO" id="GO:0006271">
    <property type="term" value="P:DNA strand elongation involved in DNA replication"/>
    <property type="evidence" value="ECO:0007669"/>
    <property type="project" value="TreeGrafter"/>
</dbReference>
<dbReference type="Proteomes" id="UP000541444">
    <property type="component" value="Unassembled WGS sequence"/>
</dbReference>
<dbReference type="GO" id="GO:1902975">
    <property type="term" value="P:mitotic DNA replication initiation"/>
    <property type="evidence" value="ECO:0007669"/>
    <property type="project" value="TreeGrafter"/>
</dbReference>
<dbReference type="PANTHER" id="PTHR11630">
    <property type="entry name" value="DNA REPLICATION LICENSING FACTOR MCM FAMILY MEMBER"/>
    <property type="match status" value="1"/>
</dbReference>
<dbReference type="GO" id="GO:0017116">
    <property type="term" value="F:single-stranded DNA helicase activity"/>
    <property type="evidence" value="ECO:0007669"/>
    <property type="project" value="TreeGrafter"/>
</dbReference>
<feature type="compositionally biased region" description="Basic and acidic residues" evidence="7">
    <location>
        <begin position="301"/>
        <end position="322"/>
    </location>
</feature>
<evidence type="ECO:0000256" key="7">
    <source>
        <dbReference type="SAM" id="MobiDB-lite"/>
    </source>
</evidence>
<feature type="region of interest" description="Disordered" evidence="7">
    <location>
        <begin position="382"/>
        <end position="417"/>
    </location>
</feature>
<dbReference type="GO" id="GO:0042555">
    <property type="term" value="C:MCM complex"/>
    <property type="evidence" value="ECO:0007669"/>
    <property type="project" value="TreeGrafter"/>
</dbReference>
<proteinExistence type="inferred from homology"/>
<reference evidence="9 10" key="1">
    <citation type="journal article" date="2020" name="IScience">
        <title>Genome Sequencing of the Endangered Kingdonia uniflora (Circaeasteraceae, Ranunculales) Reveals Potential Mechanisms of Evolutionary Specialization.</title>
        <authorList>
            <person name="Sun Y."/>
            <person name="Deng T."/>
            <person name="Zhang A."/>
            <person name="Moore M.J."/>
            <person name="Landis J.B."/>
            <person name="Lin N."/>
            <person name="Zhang H."/>
            <person name="Zhang X."/>
            <person name="Huang J."/>
            <person name="Zhang X."/>
            <person name="Sun H."/>
            <person name="Wang H."/>
        </authorList>
    </citation>
    <scope>NUCLEOTIDE SEQUENCE [LARGE SCALE GENOMIC DNA]</scope>
    <source>
        <strain evidence="9">TB1705</strain>
        <tissue evidence="9">Leaf</tissue>
    </source>
</reference>
<dbReference type="GO" id="GO:0005634">
    <property type="term" value="C:nucleus"/>
    <property type="evidence" value="ECO:0007669"/>
    <property type="project" value="TreeGrafter"/>
</dbReference>
<feature type="region of interest" description="Disordered" evidence="7">
    <location>
        <begin position="301"/>
        <end position="340"/>
    </location>
</feature>
<dbReference type="GO" id="GO:0005524">
    <property type="term" value="F:ATP binding"/>
    <property type="evidence" value="ECO:0007669"/>
    <property type="project" value="UniProtKB-KW"/>
</dbReference>
<evidence type="ECO:0000313" key="9">
    <source>
        <dbReference type="EMBL" id="KAF6167808.1"/>
    </source>
</evidence>
<feature type="non-terminal residue" evidence="9">
    <location>
        <position position="1"/>
    </location>
</feature>
<dbReference type="GO" id="GO:0003697">
    <property type="term" value="F:single-stranded DNA binding"/>
    <property type="evidence" value="ECO:0007669"/>
    <property type="project" value="TreeGrafter"/>
</dbReference>
<keyword evidence="4" id="KW-0547">Nucleotide-binding</keyword>
<keyword evidence="5" id="KW-0067">ATP-binding</keyword>
<sequence length="430" mass="49492">MVCSRSERIRYAAEGRYAIKIAEVREQIFGLLDYDTELPVRECQFKNLDWMGREREYEHCFYEELFQEVMEHKEMCLGIKDLVTELGKERDASTSLLSSQAELQVELESALFREDEIRQCSQEFVEEFDRMRNANEDREDQHVKVDIKFVEATQTADDLAQKIEGKDTEISKGKKEIVEMKEHATKLKSPNDAVITKSSDANMARYCIQALEKLEEGLSHSMASLKDQMFSKTNDQEQTRADLRCVGNVAVRFVVEGGSNQNAGGLSYTGTQKVRLQETPDKIPDGGTPHTVSLLMHDKLVDTGKPGDRVEKTNKSRMKAEDTMDLDNGSGDKDDDDVPYDQDKVLESRALVLSDRGICCIDEFDKMLENARSMLHEFAKAEERHSNQLRLEREDKGNDLEAEQQHRLDNNERQHHTFEELRHTVRELQQ</sequence>
<evidence type="ECO:0000256" key="1">
    <source>
        <dbReference type="ARBA" id="ARBA00008010"/>
    </source>
</evidence>
<dbReference type="Gene3D" id="2.40.50.140">
    <property type="entry name" value="Nucleic acid-binding proteins"/>
    <property type="match status" value="1"/>
</dbReference>
<dbReference type="EC" id="3.6.4.12" evidence="2"/>
<keyword evidence="10" id="KW-1185">Reference proteome</keyword>
<evidence type="ECO:0000256" key="3">
    <source>
        <dbReference type="ARBA" id="ARBA00022705"/>
    </source>
</evidence>
<evidence type="ECO:0000256" key="6">
    <source>
        <dbReference type="ARBA" id="ARBA00047995"/>
    </source>
</evidence>
<dbReference type="Pfam" id="PF17207">
    <property type="entry name" value="MCM_OB"/>
    <property type="match status" value="1"/>
</dbReference>
<feature type="domain" description="MCM C-terminal AAA(+) ATPase" evidence="8">
    <location>
        <begin position="339"/>
        <end position="377"/>
    </location>
</feature>
<dbReference type="InterPro" id="IPR012340">
    <property type="entry name" value="NA-bd_OB-fold"/>
</dbReference>
<comment type="catalytic activity">
    <reaction evidence="6">
        <text>ATP + H2O = ADP + phosphate + H(+)</text>
        <dbReference type="Rhea" id="RHEA:13065"/>
        <dbReference type="ChEBI" id="CHEBI:15377"/>
        <dbReference type="ChEBI" id="CHEBI:15378"/>
        <dbReference type="ChEBI" id="CHEBI:30616"/>
        <dbReference type="ChEBI" id="CHEBI:43474"/>
        <dbReference type="ChEBI" id="CHEBI:456216"/>
        <dbReference type="EC" id="3.6.4.12"/>
    </reaction>
</comment>
<dbReference type="PANTHER" id="PTHR11630:SF66">
    <property type="entry name" value="DNA REPLICATION LICENSING FACTOR MCM4"/>
    <property type="match status" value="1"/>
</dbReference>
<dbReference type="EMBL" id="JACGCM010000715">
    <property type="protein sequence ID" value="KAF6167808.1"/>
    <property type="molecule type" value="Genomic_DNA"/>
</dbReference>
<evidence type="ECO:0000259" key="8">
    <source>
        <dbReference type="PROSITE" id="PS50051"/>
    </source>
</evidence>
<accession>A0A7J7NLJ1</accession>
<evidence type="ECO:0000313" key="10">
    <source>
        <dbReference type="Proteomes" id="UP000541444"/>
    </source>
</evidence>